<evidence type="ECO:0000313" key="3">
    <source>
        <dbReference type="Proteomes" id="UP001652620"/>
    </source>
</evidence>
<keyword evidence="1" id="KW-0812">Transmembrane</keyword>
<accession>A0ABM3JN46</accession>
<evidence type="ECO:0000256" key="1">
    <source>
        <dbReference type="SAM" id="Phobius"/>
    </source>
</evidence>
<dbReference type="GeneID" id="125778142"/>
<dbReference type="PANTHER" id="PTHR10773">
    <property type="entry name" value="DNA-DIRECTED RNA POLYMERASES I, II, AND III SUBUNIT RPABC2"/>
    <property type="match status" value="1"/>
</dbReference>
<evidence type="ECO:0000259" key="2">
    <source>
        <dbReference type="Pfam" id="PF25273"/>
    </source>
</evidence>
<feature type="transmembrane region" description="Helical" evidence="1">
    <location>
        <begin position="315"/>
        <end position="333"/>
    </location>
</feature>
<feature type="domain" description="DUF7869" evidence="2">
    <location>
        <begin position="120"/>
        <end position="219"/>
    </location>
</feature>
<reference evidence="4" key="1">
    <citation type="submission" date="2025-08" db="UniProtKB">
        <authorList>
            <consortium name="RefSeq"/>
        </authorList>
    </citation>
    <scope>IDENTIFICATION</scope>
    <source>
        <tissue evidence="4">Adult</tissue>
    </source>
</reference>
<dbReference type="RefSeq" id="XP_049310653.1">
    <property type="nucleotide sequence ID" value="XM_049454696.1"/>
</dbReference>
<proteinExistence type="predicted"/>
<keyword evidence="1" id="KW-1133">Transmembrane helix</keyword>
<sequence>MAVLKKQNCCIFKPKNDMCDTCTSYESKNLTQDQYDIHRKDIQDMRSEKLIDIENAKSGLHLLLCIDMQAVKLIAQTNANATYYKMKLQVHNFTIYNVISHESDNFVWDETDGTLVASTFATCIIKYIKNSIKKSPNIHHIIIYSDGCFYQNRNVILFNAILCLCVQENITVEHKYLIVGHTQMECDSTHFLIQRKINKRQINFPSELSGLIRESRKNPFPLKVHHVDYKYFLDYESIPKRYVSIRPGKKSGEPTVNMIRALAYDPSGIIYYKTNINDDYNVLPQRTQQKNRDLHSYIPKEYQYPKRNGNTCRNLNFYFRLTATAFMIIYPLYCRFCCFQMNYFVFLNQFNLILFSRIK</sequence>
<dbReference type="PANTHER" id="PTHR10773:SF19">
    <property type="match status" value="1"/>
</dbReference>
<dbReference type="Proteomes" id="UP001652620">
    <property type="component" value="Chromosome 4"/>
</dbReference>
<keyword evidence="3" id="KW-1185">Reference proteome</keyword>
<dbReference type="InterPro" id="IPR057191">
    <property type="entry name" value="DUF7869"/>
</dbReference>
<gene>
    <name evidence="4" type="primary">LOC125778142</name>
</gene>
<name>A0ABM3JN46_BACDO</name>
<dbReference type="Pfam" id="PF25273">
    <property type="entry name" value="DUF7869"/>
    <property type="match status" value="1"/>
</dbReference>
<organism evidence="3 4">
    <name type="scientific">Bactrocera dorsalis</name>
    <name type="common">Oriental fruit fly</name>
    <name type="synonym">Dacus dorsalis</name>
    <dbReference type="NCBI Taxonomy" id="27457"/>
    <lineage>
        <taxon>Eukaryota</taxon>
        <taxon>Metazoa</taxon>
        <taxon>Ecdysozoa</taxon>
        <taxon>Arthropoda</taxon>
        <taxon>Hexapoda</taxon>
        <taxon>Insecta</taxon>
        <taxon>Pterygota</taxon>
        <taxon>Neoptera</taxon>
        <taxon>Endopterygota</taxon>
        <taxon>Diptera</taxon>
        <taxon>Brachycera</taxon>
        <taxon>Muscomorpha</taxon>
        <taxon>Tephritoidea</taxon>
        <taxon>Tephritidae</taxon>
        <taxon>Bactrocera</taxon>
        <taxon>Bactrocera</taxon>
    </lineage>
</organism>
<keyword evidence="1" id="KW-0472">Membrane</keyword>
<protein>
    <submittedName>
        <fullName evidence="4">Uncharacterized protein LOC125778142</fullName>
    </submittedName>
</protein>
<evidence type="ECO:0000313" key="4">
    <source>
        <dbReference type="RefSeq" id="XP_049310653.1"/>
    </source>
</evidence>